<dbReference type="EMBL" id="LT840185">
    <property type="protein sequence ID" value="SMF77096.1"/>
    <property type="molecule type" value="Genomic_DNA"/>
</dbReference>
<dbReference type="PANTHER" id="PTHR11067:SF9">
    <property type="entry name" value="INOSINE TRIPHOSPHATE PYROPHOSPHATASE"/>
    <property type="match status" value="1"/>
</dbReference>
<evidence type="ECO:0000256" key="4">
    <source>
        <dbReference type="ARBA" id="ARBA00022741"/>
    </source>
</evidence>
<dbReference type="GO" id="GO:0046872">
    <property type="term" value="F:metal ion binding"/>
    <property type="evidence" value="ECO:0007669"/>
    <property type="project" value="UniProtKB-KW"/>
</dbReference>
<dbReference type="RefSeq" id="WP_085219094.1">
    <property type="nucleotide sequence ID" value="NZ_LT840185.1"/>
</dbReference>
<feature type="binding site" evidence="10">
    <location>
        <begin position="174"/>
        <end position="177"/>
    </location>
    <ligand>
        <name>substrate</name>
    </ligand>
</feature>
<keyword evidence="4 10" id="KW-0547">Nucleotide-binding</keyword>
<dbReference type="SUPFAM" id="SSF52972">
    <property type="entry name" value="ITPase-like"/>
    <property type="match status" value="1"/>
</dbReference>
<keyword evidence="3 10" id="KW-0479">Metal-binding</keyword>
<dbReference type="GO" id="GO:0009146">
    <property type="term" value="P:purine nucleoside triphosphate catabolic process"/>
    <property type="evidence" value="ECO:0007669"/>
    <property type="project" value="UniProtKB-UniRule"/>
</dbReference>
<evidence type="ECO:0000256" key="11">
    <source>
        <dbReference type="RuleBase" id="RU003781"/>
    </source>
</evidence>
<reference evidence="13" key="1">
    <citation type="submission" date="2017-04" db="EMBL/GenBank/DDBJ databases">
        <authorList>
            <person name="Varghese N."/>
            <person name="Submissions S."/>
        </authorList>
    </citation>
    <scope>NUCLEOTIDE SEQUENCE [LARGE SCALE GENOMIC DNA]</scope>
    <source>
        <strain evidence="13">Dd16</strain>
    </source>
</reference>
<dbReference type="OrthoDB" id="9807456at2"/>
<dbReference type="CDD" id="cd00515">
    <property type="entry name" value="HAM1"/>
    <property type="match status" value="1"/>
</dbReference>
<keyword evidence="13" id="KW-1185">Reference proteome</keyword>
<evidence type="ECO:0000313" key="12">
    <source>
        <dbReference type="EMBL" id="SMF77096.1"/>
    </source>
</evidence>
<dbReference type="NCBIfam" id="TIGR00042">
    <property type="entry name" value="RdgB/HAM1 family non-canonical purine NTP pyrophosphatase"/>
    <property type="match status" value="1"/>
</dbReference>
<evidence type="ECO:0000256" key="9">
    <source>
        <dbReference type="ARBA" id="ARBA00052017"/>
    </source>
</evidence>
<evidence type="ECO:0000256" key="1">
    <source>
        <dbReference type="ARBA" id="ARBA00008023"/>
    </source>
</evidence>
<name>A0A1X7GZV2_9SPHN</name>
<keyword evidence="6 10" id="KW-0460">Magnesium</keyword>
<comment type="similarity">
    <text evidence="1 10 11">Belongs to the HAM1 NTPase family.</text>
</comment>
<evidence type="ECO:0000256" key="2">
    <source>
        <dbReference type="ARBA" id="ARBA00011738"/>
    </source>
</evidence>
<proteinExistence type="inferred from homology"/>
<keyword evidence="7 10" id="KW-0546">Nucleotide metabolism</keyword>
<sequence length="216" mass="23028">MRKLQPGKLVIASHNPGKIREIAELLGPYGIEPVSAADLDLPDPEETGNSFVDNAELKARFAADLSGFPALADDSGLSVDALNGAPGIYSARWAEAPAPVPADGEPGDAEAPRDFGRAMQRVETELAALGPDASRDAHFVCALALCWPDDGQCEIFEGRVHGTLVWPPRGDKGFGYDPIFVPIDSDKTFAEMDPDRKHAISHRAEAFGKLVAALID</sequence>
<feature type="binding site" evidence="10">
    <location>
        <position position="45"/>
    </location>
    <ligand>
        <name>Mg(2+)</name>
        <dbReference type="ChEBI" id="CHEBI:18420"/>
    </ligand>
</feature>
<dbReference type="InterPro" id="IPR002637">
    <property type="entry name" value="RdgB/HAM1"/>
</dbReference>
<evidence type="ECO:0000256" key="5">
    <source>
        <dbReference type="ARBA" id="ARBA00022801"/>
    </source>
</evidence>
<feature type="active site" description="Proton acceptor" evidence="10">
    <location>
        <position position="74"/>
    </location>
</feature>
<dbReference type="EC" id="3.6.1.66" evidence="10"/>
<organism evidence="12 13">
    <name type="scientific">Allosphingosinicella indica</name>
    <dbReference type="NCBI Taxonomy" id="941907"/>
    <lineage>
        <taxon>Bacteria</taxon>
        <taxon>Pseudomonadati</taxon>
        <taxon>Pseudomonadota</taxon>
        <taxon>Alphaproteobacteria</taxon>
        <taxon>Sphingomonadales</taxon>
        <taxon>Sphingomonadaceae</taxon>
        <taxon>Allosphingosinicella</taxon>
    </lineage>
</organism>
<dbReference type="STRING" id="941907.SAMN06295910_2538"/>
<feature type="binding site" evidence="10">
    <location>
        <position position="197"/>
    </location>
    <ligand>
        <name>substrate</name>
    </ligand>
</feature>
<comment type="cofactor">
    <cofactor evidence="10">
        <name>Mg(2+)</name>
        <dbReference type="ChEBI" id="CHEBI:18420"/>
    </cofactor>
    <text evidence="10">Binds 1 Mg(2+) ion per subunit.</text>
</comment>
<comment type="function">
    <text evidence="10">Pyrophosphatase that catalyzes the hydrolysis of nucleoside triphosphates to their monophosphate derivatives, with a high preference for the non-canonical purine nucleotides XTP (xanthosine triphosphate), dITP (deoxyinosine triphosphate) and ITP. Seems to function as a house-cleaning enzyme that removes non-canonical purine nucleotides from the nucleotide pool, thus preventing their incorporation into DNA/RNA and avoiding chromosomal lesions.</text>
</comment>
<accession>A0A1X7GZV2</accession>
<dbReference type="HAMAP" id="MF_01405">
    <property type="entry name" value="Non_canon_purine_NTPase"/>
    <property type="match status" value="1"/>
</dbReference>
<dbReference type="GO" id="GO:0036220">
    <property type="term" value="F:ITP diphosphatase activity"/>
    <property type="evidence" value="ECO:0007669"/>
    <property type="project" value="UniProtKB-UniRule"/>
</dbReference>
<dbReference type="GO" id="GO:0005829">
    <property type="term" value="C:cytosol"/>
    <property type="evidence" value="ECO:0007669"/>
    <property type="project" value="TreeGrafter"/>
</dbReference>
<comment type="catalytic activity">
    <reaction evidence="8 10">
        <text>dITP + H2O = dIMP + diphosphate + H(+)</text>
        <dbReference type="Rhea" id="RHEA:28342"/>
        <dbReference type="ChEBI" id="CHEBI:15377"/>
        <dbReference type="ChEBI" id="CHEBI:15378"/>
        <dbReference type="ChEBI" id="CHEBI:33019"/>
        <dbReference type="ChEBI" id="CHEBI:61194"/>
        <dbReference type="ChEBI" id="CHEBI:61382"/>
        <dbReference type="EC" id="3.6.1.66"/>
    </reaction>
</comment>
<evidence type="ECO:0000313" key="13">
    <source>
        <dbReference type="Proteomes" id="UP000192934"/>
    </source>
</evidence>
<feature type="binding site" evidence="10">
    <location>
        <begin position="202"/>
        <end position="203"/>
    </location>
    <ligand>
        <name>substrate</name>
    </ligand>
</feature>
<feature type="binding site" evidence="10">
    <location>
        <begin position="13"/>
        <end position="18"/>
    </location>
    <ligand>
        <name>substrate</name>
    </ligand>
</feature>
<feature type="binding site" evidence="10">
    <location>
        <position position="75"/>
    </location>
    <ligand>
        <name>substrate</name>
    </ligand>
</feature>
<feature type="binding site" evidence="10">
    <location>
        <position position="74"/>
    </location>
    <ligand>
        <name>Mg(2+)</name>
        <dbReference type="ChEBI" id="CHEBI:18420"/>
    </ligand>
</feature>
<comment type="catalytic activity">
    <reaction evidence="9 10">
        <text>XTP + H2O = XMP + diphosphate + H(+)</text>
        <dbReference type="Rhea" id="RHEA:28610"/>
        <dbReference type="ChEBI" id="CHEBI:15377"/>
        <dbReference type="ChEBI" id="CHEBI:15378"/>
        <dbReference type="ChEBI" id="CHEBI:33019"/>
        <dbReference type="ChEBI" id="CHEBI:57464"/>
        <dbReference type="ChEBI" id="CHEBI:61314"/>
        <dbReference type="EC" id="3.6.1.66"/>
    </reaction>
</comment>
<dbReference type="AlphaFoldDB" id="A0A1X7GZV2"/>
<comment type="catalytic activity">
    <reaction evidence="10">
        <text>ITP + H2O = IMP + diphosphate + H(+)</text>
        <dbReference type="Rhea" id="RHEA:29399"/>
        <dbReference type="ChEBI" id="CHEBI:15377"/>
        <dbReference type="ChEBI" id="CHEBI:15378"/>
        <dbReference type="ChEBI" id="CHEBI:33019"/>
        <dbReference type="ChEBI" id="CHEBI:58053"/>
        <dbReference type="ChEBI" id="CHEBI:61402"/>
        <dbReference type="EC" id="3.6.1.66"/>
    </reaction>
</comment>
<dbReference type="GO" id="GO:0017111">
    <property type="term" value="F:ribonucleoside triphosphate phosphatase activity"/>
    <property type="evidence" value="ECO:0007669"/>
    <property type="project" value="InterPro"/>
</dbReference>
<dbReference type="GO" id="GO:0009117">
    <property type="term" value="P:nucleotide metabolic process"/>
    <property type="evidence" value="ECO:0007669"/>
    <property type="project" value="UniProtKB-KW"/>
</dbReference>
<dbReference type="InterPro" id="IPR020922">
    <property type="entry name" value="dITP/XTP_pyrophosphatase"/>
</dbReference>
<dbReference type="GO" id="GO:0000166">
    <property type="term" value="F:nucleotide binding"/>
    <property type="evidence" value="ECO:0007669"/>
    <property type="project" value="UniProtKB-KW"/>
</dbReference>
<dbReference type="Proteomes" id="UP000192934">
    <property type="component" value="Chromosome I"/>
</dbReference>
<evidence type="ECO:0000256" key="8">
    <source>
        <dbReference type="ARBA" id="ARBA00051875"/>
    </source>
</evidence>
<dbReference type="InterPro" id="IPR029001">
    <property type="entry name" value="ITPase-like_fam"/>
</dbReference>
<evidence type="ECO:0000256" key="10">
    <source>
        <dbReference type="HAMAP-Rule" id="MF_01405"/>
    </source>
</evidence>
<dbReference type="FunFam" id="3.90.950.10:FF:000001">
    <property type="entry name" value="dITP/XTP pyrophosphatase"/>
    <property type="match status" value="1"/>
</dbReference>
<protein>
    <recommendedName>
        <fullName evidence="10">dITP/XTP pyrophosphatase</fullName>
        <ecNumber evidence="10">3.6.1.66</ecNumber>
    </recommendedName>
    <alternativeName>
        <fullName evidence="10">Non-canonical purine NTP pyrophosphatase</fullName>
    </alternativeName>
    <alternativeName>
        <fullName evidence="10">Non-standard purine NTP pyrophosphatase</fullName>
    </alternativeName>
    <alternativeName>
        <fullName evidence="10">Nucleoside-triphosphate diphosphatase</fullName>
    </alternativeName>
    <alternativeName>
        <fullName evidence="10">Nucleoside-triphosphate pyrophosphatase</fullName>
        <shortName evidence="10">NTPase</shortName>
    </alternativeName>
</protein>
<keyword evidence="5 10" id="KW-0378">Hydrolase</keyword>
<comment type="subunit">
    <text evidence="2 10">Homodimer.</text>
</comment>
<dbReference type="PANTHER" id="PTHR11067">
    <property type="entry name" value="INOSINE TRIPHOSPHATE PYROPHOSPHATASE/HAM1 PROTEIN"/>
    <property type="match status" value="1"/>
</dbReference>
<dbReference type="Gene3D" id="3.90.950.10">
    <property type="match status" value="1"/>
</dbReference>
<evidence type="ECO:0000256" key="6">
    <source>
        <dbReference type="ARBA" id="ARBA00022842"/>
    </source>
</evidence>
<dbReference type="GO" id="GO:0035870">
    <property type="term" value="F:dITP diphosphatase activity"/>
    <property type="evidence" value="ECO:0007669"/>
    <property type="project" value="UniProtKB-UniRule"/>
</dbReference>
<evidence type="ECO:0000256" key="7">
    <source>
        <dbReference type="ARBA" id="ARBA00023080"/>
    </source>
</evidence>
<dbReference type="Pfam" id="PF01725">
    <property type="entry name" value="Ham1p_like"/>
    <property type="match status" value="1"/>
</dbReference>
<evidence type="ECO:0000256" key="3">
    <source>
        <dbReference type="ARBA" id="ARBA00022723"/>
    </source>
</evidence>
<gene>
    <name evidence="12" type="ORF">SAMN06295910_2538</name>
</gene>
<dbReference type="GO" id="GO:0036222">
    <property type="term" value="F:XTP diphosphatase activity"/>
    <property type="evidence" value="ECO:0007669"/>
    <property type="project" value="UniProtKB-UniRule"/>
</dbReference>